<dbReference type="Gene3D" id="2.30.110.10">
    <property type="entry name" value="Electron Transport, Fmn-binding Protein, Chain A"/>
    <property type="match status" value="1"/>
</dbReference>
<evidence type="ECO:0000259" key="1">
    <source>
        <dbReference type="Pfam" id="PF01243"/>
    </source>
</evidence>
<evidence type="ECO:0000313" key="2">
    <source>
        <dbReference type="EMBL" id="NYI82460.1"/>
    </source>
</evidence>
<evidence type="ECO:0000313" key="3">
    <source>
        <dbReference type="Proteomes" id="UP000587002"/>
    </source>
</evidence>
<protein>
    <submittedName>
        <fullName evidence="2">PPOX class probable F420-dependent enzyme</fullName>
    </submittedName>
</protein>
<feature type="domain" description="Pyridoxamine 5'-phosphate oxidase N-terminal" evidence="1">
    <location>
        <begin position="24"/>
        <end position="103"/>
    </location>
</feature>
<dbReference type="InterPro" id="IPR012349">
    <property type="entry name" value="Split_barrel_FMN-bd"/>
</dbReference>
<dbReference type="Pfam" id="PF01243">
    <property type="entry name" value="PNPOx_N"/>
    <property type="match status" value="1"/>
</dbReference>
<gene>
    <name evidence="2" type="ORF">HNR68_001090</name>
</gene>
<proteinExistence type="predicted"/>
<comment type="caution">
    <text evidence="2">The sequence shown here is derived from an EMBL/GenBank/DDBJ whole genome shotgun (WGS) entry which is preliminary data.</text>
</comment>
<dbReference type="EMBL" id="JACCFJ010000001">
    <property type="protein sequence ID" value="NYI82460.1"/>
    <property type="molecule type" value="Genomic_DNA"/>
</dbReference>
<dbReference type="AlphaFoldDB" id="A0A853APM9"/>
<reference evidence="2 3" key="1">
    <citation type="submission" date="2020-07" db="EMBL/GenBank/DDBJ databases">
        <title>Sequencing the genomes of 1000 actinobacteria strains.</title>
        <authorList>
            <person name="Klenk H.-P."/>
        </authorList>
    </citation>
    <scope>NUCLEOTIDE SEQUENCE [LARGE SCALE GENOMIC DNA]</scope>
    <source>
        <strain evidence="2 3">DSM 44065</strain>
    </source>
</reference>
<dbReference type="Proteomes" id="UP000587002">
    <property type="component" value="Unassembled WGS sequence"/>
</dbReference>
<dbReference type="SUPFAM" id="SSF50475">
    <property type="entry name" value="FMN-binding split barrel"/>
    <property type="match status" value="1"/>
</dbReference>
<dbReference type="NCBIfam" id="TIGR03668">
    <property type="entry name" value="Rv0121_F420"/>
    <property type="match status" value="1"/>
</dbReference>
<sequence length="105" mass="12152">MPITFAVAGDVVVTAVDHKPKRTTQLRRLRNVVENPQVTVLADHYDDDWDRLWWVRADGRAEVADAPDHPDLVAALVAKYPQYREERPNGRLIVVRVDRWSGWRP</sequence>
<dbReference type="InterPro" id="IPR011576">
    <property type="entry name" value="Pyridox_Oxase_N"/>
</dbReference>
<accession>A0A853APM9</accession>
<dbReference type="InterPro" id="IPR019967">
    <property type="entry name" value="F420-dep_enz_PPOX_Rv0121"/>
</dbReference>
<organism evidence="2 3">
    <name type="scientific">Saccharopolyspora hordei</name>
    <dbReference type="NCBI Taxonomy" id="1838"/>
    <lineage>
        <taxon>Bacteria</taxon>
        <taxon>Bacillati</taxon>
        <taxon>Actinomycetota</taxon>
        <taxon>Actinomycetes</taxon>
        <taxon>Pseudonocardiales</taxon>
        <taxon>Pseudonocardiaceae</taxon>
        <taxon>Saccharopolyspora</taxon>
    </lineage>
</organism>
<name>A0A853APM9_9PSEU</name>
<keyword evidence="3" id="KW-1185">Reference proteome</keyword>